<name>A0AA45WST1_9BACL</name>
<feature type="domain" description="ATPase AAA-3" evidence="1">
    <location>
        <begin position="48"/>
        <end position="93"/>
    </location>
</feature>
<dbReference type="InterPro" id="IPR050764">
    <property type="entry name" value="CbbQ/NirQ/NorQ/GpvN"/>
</dbReference>
<dbReference type="PANTHER" id="PTHR42759:SF5">
    <property type="entry name" value="METHANOL DEHYDROGENASE REGULATOR"/>
    <property type="match status" value="1"/>
</dbReference>
<dbReference type="Pfam" id="PF07726">
    <property type="entry name" value="AAA_3"/>
    <property type="match status" value="1"/>
</dbReference>
<comment type="caution">
    <text evidence="2">The sequence shown here is derived from an EMBL/GenBank/DDBJ whole genome shotgun (WGS) entry which is preliminary data.</text>
</comment>
<proteinExistence type="predicted"/>
<dbReference type="InterPro" id="IPR027417">
    <property type="entry name" value="P-loop_NTPase"/>
</dbReference>
<dbReference type="AlphaFoldDB" id="A0AA45WST1"/>
<dbReference type="EMBL" id="FXTU01000012">
    <property type="protein sequence ID" value="SMP34783.1"/>
    <property type="molecule type" value="Genomic_DNA"/>
</dbReference>
<dbReference type="Proteomes" id="UP001157946">
    <property type="component" value="Unassembled WGS sequence"/>
</dbReference>
<dbReference type="Gene3D" id="3.40.50.300">
    <property type="entry name" value="P-loop containing nucleotide triphosphate hydrolases"/>
    <property type="match status" value="1"/>
</dbReference>
<sequence length="126" mass="14485">MTTEETSGFVWDEGHSQVNQLIENIEKVMVGKREVIGLSMAAPLAKGHVLLEDVPGVGKTMLVKALARSLGCWFRRIQFTPDQTDREIASFIRWYEQRRYGANEEGKAMVLRWRTLWKIMGGRMRS</sequence>
<keyword evidence="3" id="KW-1185">Reference proteome</keyword>
<dbReference type="GO" id="GO:0016887">
    <property type="term" value="F:ATP hydrolysis activity"/>
    <property type="evidence" value="ECO:0007669"/>
    <property type="project" value="InterPro"/>
</dbReference>
<reference evidence="2" key="1">
    <citation type="submission" date="2017-05" db="EMBL/GenBank/DDBJ databases">
        <authorList>
            <person name="Varghese N."/>
            <person name="Submissions S."/>
        </authorList>
    </citation>
    <scope>NUCLEOTIDE SEQUENCE</scope>
    <source>
        <strain evidence="2">DSM 45262</strain>
    </source>
</reference>
<gene>
    <name evidence="2" type="ORF">SAMN06265361_1126</name>
</gene>
<accession>A0AA45WST1</accession>
<evidence type="ECO:0000313" key="2">
    <source>
        <dbReference type="EMBL" id="SMP34783.1"/>
    </source>
</evidence>
<dbReference type="GO" id="GO:0005524">
    <property type="term" value="F:ATP binding"/>
    <property type="evidence" value="ECO:0007669"/>
    <property type="project" value="InterPro"/>
</dbReference>
<dbReference type="InterPro" id="IPR011703">
    <property type="entry name" value="ATPase_AAA-3"/>
</dbReference>
<dbReference type="PANTHER" id="PTHR42759">
    <property type="entry name" value="MOXR FAMILY PROTEIN"/>
    <property type="match status" value="1"/>
</dbReference>
<evidence type="ECO:0000259" key="1">
    <source>
        <dbReference type="Pfam" id="PF07726"/>
    </source>
</evidence>
<organism evidence="2 3">
    <name type="scientific">Laceyella tengchongensis</name>
    <dbReference type="NCBI Taxonomy" id="574699"/>
    <lineage>
        <taxon>Bacteria</taxon>
        <taxon>Bacillati</taxon>
        <taxon>Bacillota</taxon>
        <taxon>Bacilli</taxon>
        <taxon>Bacillales</taxon>
        <taxon>Thermoactinomycetaceae</taxon>
        <taxon>Laceyella</taxon>
    </lineage>
</organism>
<protein>
    <submittedName>
        <fullName evidence="2">ATPase family associated with various cellular activities (AAA)</fullName>
    </submittedName>
</protein>
<evidence type="ECO:0000313" key="3">
    <source>
        <dbReference type="Proteomes" id="UP001157946"/>
    </source>
</evidence>
<dbReference type="SUPFAM" id="SSF52540">
    <property type="entry name" value="P-loop containing nucleoside triphosphate hydrolases"/>
    <property type="match status" value="1"/>
</dbReference>